<reference evidence="2 3" key="1">
    <citation type="submission" date="2019-06" db="EMBL/GenBank/DDBJ databases">
        <title>Draft genome sequence of the filamentous fungus Phialemoniopsis curvata isolated from diesel fuel.</title>
        <authorList>
            <person name="Varaljay V.A."/>
            <person name="Lyon W.J."/>
            <person name="Crouch A.L."/>
            <person name="Drake C.E."/>
            <person name="Hollomon J.M."/>
            <person name="Nadeau L.J."/>
            <person name="Nunn H.S."/>
            <person name="Stevenson B.S."/>
            <person name="Bojanowski C.L."/>
            <person name="Crookes-Goodson W.J."/>
        </authorList>
    </citation>
    <scope>NUCLEOTIDE SEQUENCE [LARGE SCALE GENOMIC DNA]</scope>
    <source>
        <strain evidence="2 3">D216</strain>
    </source>
</reference>
<keyword evidence="3" id="KW-1185">Reference proteome</keyword>
<feature type="region of interest" description="Disordered" evidence="1">
    <location>
        <begin position="70"/>
        <end position="102"/>
    </location>
</feature>
<feature type="region of interest" description="Disordered" evidence="1">
    <location>
        <begin position="1"/>
        <end position="43"/>
    </location>
</feature>
<dbReference type="InParanoid" id="A0A507AGA8"/>
<evidence type="ECO:0000256" key="1">
    <source>
        <dbReference type="SAM" id="MobiDB-lite"/>
    </source>
</evidence>
<comment type="caution">
    <text evidence="2">The sequence shown here is derived from an EMBL/GenBank/DDBJ whole genome shotgun (WGS) entry which is preliminary data.</text>
</comment>
<dbReference type="Proteomes" id="UP000319257">
    <property type="component" value="Unassembled WGS sequence"/>
</dbReference>
<feature type="compositionally biased region" description="Low complexity" evidence="1">
    <location>
        <begin position="21"/>
        <end position="38"/>
    </location>
</feature>
<dbReference type="EMBL" id="SKBQ01000074">
    <property type="protein sequence ID" value="TPX08735.1"/>
    <property type="molecule type" value="Genomic_DNA"/>
</dbReference>
<name>A0A507AGA8_9PEZI</name>
<proteinExistence type="predicted"/>
<evidence type="ECO:0000313" key="3">
    <source>
        <dbReference type="Proteomes" id="UP000319257"/>
    </source>
</evidence>
<dbReference type="AlphaFoldDB" id="A0A507AGA8"/>
<accession>A0A507AGA8</accession>
<protein>
    <submittedName>
        <fullName evidence="2">Uncharacterized protein</fullName>
    </submittedName>
</protein>
<dbReference type="RefSeq" id="XP_030990446.1">
    <property type="nucleotide sequence ID" value="XM_031144800.1"/>
</dbReference>
<evidence type="ECO:0000313" key="2">
    <source>
        <dbReference type="EMBL" id="TPX08735.1"/>
    </source>
</evidence>
<dbReference type="GeneID" id="41977244"/>
<gene>
    <name evidence="2" type="ORF">E0L32_009797</name>
</gene>
<organism evidence="2 3">
    <name type="scientific">Thyridium curvatum</name>
    <dbReference type="NCBI Taxonomy" id="1093900"/>
    <lineage>
        <taxon>Eukaryota</taxon>
        <taxon>Fungi</taxon>
        <taxon>Dikarya</taxon>
        <taxon>Ascomycota</taxon>
        <taxon>Pezizomycotina</taxon>
        <taxon>Sordariomycetes</taxon>
        <taxon>Sordariomycetidae</taxon>
        <taxon>Thyridiales</taxon>
        <taxon>Thyridiaceae</taxon>
        <taxon>Thyridium</taxon>
    </lineage>
</organism>
<sequence length="102" mass="10783">MSKVMGGLASETAIRPPPRLPNLRPALAGAAARPDASRGWFRHGVHDSGPRCLPPTAGPDHVVARLAQPEADASRLLQHRRAEPHRGSHTGDTALRGAHTKG</sequence>